<keyword evidence="2" id="KW-1185">Reference proteome</keyword>
<gene>
    <name evidence="1" type="ORF">ABW02_15110</name>
</gene>
<proteinExistence type="predicted"/>
<evidence type="ECO:0000313" key="2">
    <source>
        <dbReference type="Proteomes" id="UP000036045"/>
    </source>
</evidence>
<dbReference type="PATRIC" id="fig|1397.4.peg.1202"/>
<reference evidence="1 2" key="1">
    <citation type="submission" date="2015-05" db="EMBL/GenBank/DDBJ databases">
        <title>Whole genome sequence and identification of bacterial endophytes from Costus igneus.</title>
        <authorList>
            <person name="Lee Y.P."/>
            <person name="Gan H.M."/>
            <person name="Eng W."/>
            <person name="Wheatley M.S."/>
            <person name="Caraballo A."/>
            <person name="Polter S."/>
            <person name="Savka M.A."/>
            <person name="Hudson A.O."/>
        </authorList>
    </citation>
    <scope>NUCLEOTIDE SEQUENCE [LARGE SCALE GENOMIC DNA]</scope>
    <source>
        <strain evidence="1 2">RIT379</strain>
    </source>
</reference>
<accession>A0A0J1II87</accession>
<organism evidence="1 2">
    <name type="scientific">Niallia circulans</name>
    <name type="common">Bacillus circulans</name>
    <dbReference type="NCBI Taxonomy" id="1397"/>
    <lineage>
        <taxon>Bacteria</taxon>
        <taxon>Bacillati</taxon>
        <taxon>Bacillota</taxon>
        <taxon>Bacilli</taxon>
        <taxon>Bacillales</taxon>
        <taxon>Bacillaceae</taxon>
        <taxon>Niallia</taxon>
    </lineage>
</organism>
<sequence>MPIAEINVSVNQAEIRDYINQKIEEQLKESLFTWDLDQMSKRTCMSKTFLENEFLHDPRMRLLERRKEKGKRFWFYEQSLEVMKEIMDEW</sequence>
<comment type="caution">
    <text evidence="1">The sequence shown here is derived from an EMBL/GenBank/DDBJ whole genome shotgun (WGS) entry which is preliminary data.</text>
</comment>
<dbReference type="Proteomes" id="UP000036045">
    <property type="component" value="Unassembled WGS sequence"/>
</dbReference>
<protein>
    <submittedName>
        <fullName evidence="1">Uncharacterized protein</fullName>
    </submittedName>
</protein>
<evidence type="ECO:0000313" key="1">
    <source>
        <dbReference type="EMBL" id="KLV25699.1"/>
    </source>
</evidence>
<dbReference type="EMBL" id="LDPH01000014">
    <property type="protein sequence ID" value="KLV25699.1"/>
    <property type="molecule type" value="Genomic_DNA"/>
</dbReference>
<dbReference type="AlphaFoldDB" id="A0A0J1II87"/>
<name>A0A0J1II87_NIACI</name>
<dbReference type="RefSeq" id="WP_047943124.1">
    <property type="nucleotide sequence ID" value="NZ_LDPH01000014.1"/>
</dbReference>